<dbReference type="FunFam" id="2.10.25.10:FF:000333">
    <property type="entry name" value="netrin-4 isoform X2"/>
    <property type="match status" value="1"/>
</dbReference>
<evidence type="ECO:0000313" key="17">
    <source>
        <dbReference type="Proteomes" id="UP000050525"/>
    </source>
</evidence>
<dbReference type="PROSITE" id="PS51117">
    <property type="entry name" value="LAMININ_NTER"/>
    <property type="match status" value="1"/>
</dbReference>
<dbReference type="CDD" id="cd00055">
    <property type="entry name" value="EGF_Lam"/>
    <property type="match status" value="6"/>
</dbReference>
<keyword evidence="10" id="KW-0325">Glycoprotein</keyword>
<feature type="disulfide bond" evidence="12">
    <location>
        <begin position="620"/>
        <end position="629"/>
    </location>
</feature>
<dbReference type="InterPro" id="IPR002049">
    <property type="entry name" value="LE_dom"/>
</dbReference>
<evidence type="ECO:0000256" key="10">
    <source>
        <dbReference type="ARBA" id="ARBA00023180"/>
    </source>
</evidence>
<feature type="disulfide bond" evidence="12">
    <location>
        <begin position="411"/>
        <end position="420"/>
    </location>
</feature>
<dbReference type="GO" id="GO:0034446">
    <property type="term" value="P:substrate adhesion-dependent cell spreading"/>
    <property type="evidence" value="ECO:0007669"/>
    <property type="project" value="TreeGrafter"/>
</dbReference>
<feature type="disulfide bond" evidence="12">
    <location>
        <begin position="599"/>
        <end position="611"/>
    </location>
</feature>
<feature type="disulfide bond" evidence="12">
    <location>
        <begin position="601"/>
        <end position="618"/>
    </location>
</feature>
<evidence type="ECO:0000256" key="11">
    <source>
        <dbReference type="ARBA" id="ARBA00023292"/>
    </source>
</evidence>
<dbReference type="Gene3D" id="2.170.300.10">
    <property type="entry name" value="Tie2 ligand-binding domain superfamily"/>
    <property type="match status" value="1"/>
</dbReference>
<evidence type="ECO:0000259" key="14">
    <source>
        <dbReference type="PROSITE" id="PS50027"/>
    </source>
</evidence>
<evidence type="ECO:0000256" key="12">
    <source>
        <dbReference type="PROSITE-ProRule" id="PRU00460"/>
    </source>
</evidence>
<sequence>MTRAEDDLSNTRILFQSTEPTTSESGLLSHLALKTAAYVPCVRRVSLPSGLHVLDSKFTHKIKLAQESLLARNLLPQVSLLQHGVSPPPQPVVFPYFPSCTTDAGCPGNLFTWRLLPTSETYCTPYGEWQMKCCRCDSRVPHTYNSHRVDNVLSSRGHLHWWQSQNNVNQVSLQLDLDRKFQLSSILLDFRSPLPAGMLIERSTDFGKTWRIYQYLASDCTASFPRIPRGSPERWHDVRCQELQTQHRHPQHGGKVEFNPIALGSSITTSHSQSINHLGEFTSLRINFTELPRLPHNGYRASSSFYAVTEMKVQGSCFCHGHADRCAPSSSPSGDTSTVAHGHCMCQHNTAGPHCSRCAAFYNDQPWRPAEDRSPHECRKCDCNGHSETCHFDPAVYQASGGVSGGVCDNCQHHTEGRNCERCKTNFFRNRRQDLAHPEACLPCECDPDGTVPGSICDALTGRCVCKENVQGERCHLCKPGFTQLANSNPQGCRKCTCNLQGTRQDQPCDDETGRCFCLPNVVGANCDQCSANHWKIASGQGCQPCSCDPHNSLSPQCNQFTGQCRCKEGFGGLTCSSTQEQKCLDGFYGDSEAGCRACDCNFEGTEEMGCDKASGSCLCRPGFTGPRCDQCQRGYCSNSAHCEACHPCFQTYDSDIRRLSLRCASLRNSSSWLEQGPASGSFSTRLQEAEGNVRQLQGMLGRPLVTDQSLAQISSTLTAIRQQVQATKPELGFSEETSRLFNSLDVLNRSLVLINTQYQTKKTEFEVSRSTDLSGAFRTISTAYQTSVNASSRITGTSGLLAQAREGQRMTEQLERGIAEHTLKLKRLRDDMAISPNLTPTLNKMCSTVRVEPCTPGECEGELCPRGNGTACREGLACRGIFSLSSGAVGTAERATRELRSFNVHLQETTQLIRAAETAANQIQSNTRRLGDQMSVTRTQIEGDVRRIQQFIKQVRSFLSDPDTNPATIQEVSDYVLSLRLPADTAAILRKMAEIRSLAAKLQCPESILAQTAENIARAKRLQQEAEQARNRANAVEGNVEEVVVNLRQARTVLQEAQDMIRGSSYSLQFVQDRIDEIQSVLGPAEKNLRQVTAQLDSFTERLSQLRHKAEQNRLRAADARDSAASASEQAWRAQQGFDQVKQKYAELKRRMGQTSVQGVQGSRIQDIGMEANAIFEETLDMMLRMETIEKEIQASNKAFILKSARLAGLEERVEKIRDDINKRVSYYNSC</sequence>
<dbReference type="InterPro" id="IPR050440">
    <property type="entry name" value="Laminin/Netrin_ECM"/>
</dbReference>
<feature type="disulfide bond" evidence="12">
    <location>
        <begin position="346"/>
        <end position="355"/>
    </location>
</feature>
<dbReference type="Pfam" id="PF00053">
    <property type="entry name" value="EGF_laminin"/>
    <property type="match status" value="5"/>
</dbReference>
<evidence type="ECO:0000256" key="6">
    <source>
        <dbReference type="ARBA" id="ARBA00022869"/>
    </source>
</evidence>
<dbReference type="PANTHER" id="PTHR10574:SF268">
    <property type="entry name" value="LAMININ SUBUNIT BETA-3"/>
    <property type="match status" value="1"/>
</dbReference>
<dbReference type="FunFam" id="2.10.25.10:FF:000440">
    <property type="entry name" value="Laminin subunit beta 3"/>
    <property type="match status" value="1"/>
</dbReference>
<feature type="domain" description="Laminin EGF-like" evidence="14">
    <location>
        <begin position="317"/>
        <end position="380"/>
    </location>
</feature>
<comment type="subcellular location">
    <subcellularLocation>
        <location evidence="1">Secreted</location>
        <location evidence="1">Extracellular space</location>
        <location evidence="1">Extracellular matrix</location>
        <location evidence="1">Basement membrane</location>
    </subcellularLocation>
</comment>
<dbReference type="Pfam" id="PF00055">
    <property type="entry name" value="Laminin_N"/>
    <property type="match status" value="1"/>
</dbReference>
<keyword evidence="11 12" id="KW-0424">Laminin EGF-like domain</keyword>
<dbReference type="InterPro" id="IPR000742">
    <property type="entry name" value="EGF"/>
</dbReference>
<dbReference type="Gene3D" id="2.60.120.260">
    <property type="entry name" value="Galactose-binding domain-like"/>
    <property type="match status" value="1"/>
</dbReference>
<dbReference type="GO" id="GO:0009888">
    <property type="term" value="P:tissue development"/>
    <property type="evidence" value="ECO:0007669"/>
    <property type="project" value="TreeGrafter"/>
</dbReference>
<dbReference type="GO" id="GO:0009887">
    <property type="term" value="P:animal organ morphogenesis"/>
    <property type="evidence" value="ECO:0007669"/>
    <property type="project" value="TreeGrafter"/>
</dbReference>
<proteinExistence type="predicted"/>
<evidence type="ECO:0000256" key="4">
    <source>
        <dbReference type="ARBA" id="ARBA00022729"/>
    </source>
</evidence>
<keyword evidence="2" id="KW-0964">Secreted</keyword>
<evidence type="ECO:0000256" key="13">
    <source>
        <dbReference type="SAM" id="Coils"/>
    </source>
</evidence>
<dbReference type="GO" id="GO:0016477">
    <property type="term" value="P:cell migration"/>
    <property type="evidence" value="ECO:0007669"/>
    <property type="project" value="TreeGrafter"/>
</dbReference>
<dbReference type="SMART" id="SM00180">
    <property type="entry name" value="EGF_Lam"/>
    <property type="match status" value="6"/>
</dbReference>
<dbReference type="SUPFAM" id="SSF49785">
    <property type="entry name" value="Galactose-binding domain-like"/>
    <property type="match status" value="1"/>
</dbReference>
<dbReference type="InterPro" id="IPR008211">
    <property type="entry name" value="Laminin_N"/>
</dbReference>
<evidence type="ECO:0000256" key="7">
    <source>
        <dbReference type="ARBA" id="ARBA00022889"/>
    </source>
</evidence>
<dbReference type="EMBL" id="AKHW03006004">
    <property type="protein sequence ID" value="KYO24753.1"/>
    <property type="molecule type" value="Genomic_DNA"/>
</dbReference>
<keyword evidence="7" id="KW-0130">Cell adhesion</keyword>
<protein>
    <submittedName>
        <fullName evidence="16">Laminin subunit beta-3 isoform B</fullName>
    </submittedName>
</protein>
<keyword evidence="17" id="KW-1185">Reference proteome</keyword>
<dbReference type="SUPFAM" id="SSF57997">
    <property type="entry name" value="Tropomyosin"/>
    <property type="match status" value="1"/>
</dbReference>
<dbReference type="GO" id="GO:0007411">
    <property type="term" value="P:axon guidance"/>
    <property type="evidence" value="ECO:0007669"/>
    <property type="project" value="TreeGrafter"/>
</dbReference>
<keyword evidence="5" id="KW-0677">Repeat</keyword>
<gene>
    <name evidence="16" type="primary">LAMB3</name>
    <name evidence="16" type="ORF">Y1Q_0016580</name>
</gene>
<accession>A0A151MJW1</accession>
<feature type="domain" description="Laminin EGF-like" evidence="14">
    <location>
        <begin position="444"/>
        <end position="495"/>
    </location>
</feature>
<comment type="caution">
    <text evidence="16">The sequence shown here is derived from an EMBL/GenBank/DDBJ whole genome shotgun (WGS) entry which is preliminary data.</text>
</comment>
<dbReference type="PROSITE" id="PS01248">
    <property type="entry name" value="EGF_LAM_1"/>
    <property type="match status" value="2"/>
</dbReference>
<feature type="domain" description="Laminin N-terminal" evidence="15">
    <location>
        <begin position="81"/>
        <end position="316"/>
    </location>
</feature>
<dbReference type="FunFam" id="2.10.25.10:FF:000084">
    <property type="entry name" value="Laminin subunit alpha 3"/>
    <property type="match status" value="1"/>
</dbReference>
<keyword evidence="3" id="KW-0272">Extracellular matrix</keyword>
<dbReference type="InterPro" id="IPR008979">
    <property type="entry name" value="Galactose-bd-like_sf"/>
</dbReference>
<evidence type="ECO:0000256" key="1">
    <source>
        <dbReference type="ARBA" id="ARBA00004302"/>
    </source>
</evidence>
<dbReference type="SMART" id="SM00136">
    <property type="entry name" value="LamNT"/>
    <property type="match status" value="1"/>
</dbReference>
<dbReference type="STRING" id="8496.A0A151MJW1"/>
<feature type="disulfide bond" evidence="12">
    <location>
        <begin position="546"/>
        <end position="558"/>
    </location>
</feature>
<dbReference type="Gene3D" id="2.10.25.10">
    <property type="entry name" value="Laminin"/>
    <property type="match status" value="4"/>
</dbReference>
<feature type="domain" description="Laminin EGF-like" evidence="14">
    <location>
        <begin position="496"/>
        <end position="545"/>
    </location>
</feature>
<evidence type="ECO:0000259" key="15">
    <source>
        <dbReference type="PROSITE" id="PS51117"/>
    </source>
</evidence>
<dbReference type="SUPFAM" id="SSF57196">
    <property type="entry name" value="EGF/Laminin"/>
    <property type="match status" value="6"/>
</dbReference>
<dbReference type="PANTHER" id="PTHR10574">
    <property type="entry name" value="NETRIN/LAMININ-RELATED"/>
    <property type="match status" value="1"/>
</dbReference>
<keyword evidence="4" id="KW-0732">Signal</keyword>
<dbReference type="PROSITE" id="PS50027">
    <property type="entry name" value="EGF_LAM_2"/>
    <property type="match status" value="6"/>
</dbReference>
<evidence type="ECO:0000256" key="3">
    <source>
        <dbReference type="ARBA" id="ARBA00022530"/>
    </source>
</evidence>
<evidence type="ECO:0000256" key="5">
    <source>
        <dbReference type="ARBA" id="ARBA00022737"/>
    </source>
</evidence>
<dbReference type="GO" id="GO:0070831">
    <property type="term" value="P:basement membrane assembly"/>
    <property type="evidence" value="ECO:0007669"/>
    <property type="project" value="TreeGrafter"/>
</dbReference>
<evidence type="ECO:0000256" key="2">
    <source>
        <dbReference type="ARBA" id="ARBA00022525"/>
    </source>
</evidence>
<keyword evidence="6" id="KW-0084">Basement membrane</keyword>
<feature type="disulfide bond" evidence="12">
    <location>
        <begin position="567"/>
        <end position="576"/>
    </location>
</feature>
<feature type="disulfide bond" evidence="12">
    <location>
        <begin position="518"/>
        <end position="527"/>
    </location>
</feature>
<comment type="caution">
    <text evidence="12">Lacks conserved residue(s) required for the propagation of feature annotation.</text>
</comment>
<dbReference type="FunFam" id="2.60.120.260:FF:000073">
    <property type="entry name" value="Laminin subunit beta 3"/>
    <property type="match status" value="1"/>
</dbReference>
<dbReference type="PROSITE" id="PS00022">
    <property type="entry name" value="EGF_1"/>
    <property type="match status" value="1"/>
</dbReference>
<feature type="domain" description="Laminin EGF-like" evidence="14">
    <location>
        <begin position="599"/>
        <end position="648"/>
    </location>
</feature>
<feature type="coiled-coil region" evidence="13">
    <location>
        <begin position="1010"/>
        <end position="1047"/>
    </location>
</feature>
<feature type="domain" description="Laminin EGF-like" evidence="14">
    <location>
        <begin position="381"/>
        <end position="443"/>
    </location>
</feature>
<reference evidence="16 17" key="1">
    <citation type="journal article" date="2012" name="Genome Biol.">
        <title>Sequencing three crocodilian genomes to illuminate the evolution of archosaurs and amniotes.</title>
        <authorList>
            <person name="St John J.A."/>
            <person name="Braun E.L."/>
            <person name="Isberg S.R."/>
            <person name="Miles L.G."/>
            <person name="Chong A.Y."/>
            <person name="Gongora J."/>
            <person name="Dalzell P."/>
            <person name="Moran C."/>
            <person name="Bed'hom B."/>
            <person name="Abzhanov A."/>
            <person name="Burgess S.C."/>
            <person name="Cooksey A.M."/>
            <person name="Castoe T.A."/>
            <person name="Crawford N.G."/>
            <person name="Densmore L.D."/>
            <person name="Drew J.C."/>
            <person name="Edwards S.V."/>
            <person name="Faircloth B.C."/>
            <person name="Fujita M.K."/>
            <person name="Greenwold M.J."/>
            <person name="Hoffmann F.G."/>
            <person name="Howard J.M."/>
            <person name="Iguchi T."/>
            <person name="Janes D.E."/>
            <person name="Khan S.Y."/>
            <person name="Kohno S."/>
            <person name="de Koning A.J."/>
            <person name="Lance S.L."/>
            <person name="McCarthy F.M."/>
            <person name="McCormack J.E."/>
            <person name="Merchant M.E."/>
            <person name="Peterson D.G."/>
            <person name="Pollock D.D."/>
            <person name="Pourmand N."/>
            <person name="Raney B.J."/>
            <person name="Roessler K.A."/>
            <person name="Sanford J.R."/>
            <person name="Sawyer R.H."/>
            <person name="Schmidt C.J."/>
            <person name="Triplett E.W."/>
            <person name="Tuberville T.D."/>
            <person name="Venegas-Anaya M."/>
            <person name="Howard J.T."/>
            <person name="Jarvis E.D."/>
            <person name="Guillette L.J.Jr."/>
            <person name="Glenn T.C."/>
            <person name="Green R.E."/>
            <person name="Ray D.A."/>
        </authorList>
    </citation>
    <scope>NUCLEOTIDE SEQUENCE [LARGE SCALE GENOMIC DNA]</scope>
    <source>
        <strain evidence="16">KSC_2009_1</strain>
    </source>
</reference>
<feature type="disulfide bond" evidence="12">
    <location>
        <begin position="548"/>
        <end position="565"/>
    </location>
</feature>
<dbReference type="InterPro" id="IPR056863">
    <property type="entry name" value="LMN_ATRN_NET-like_EGF"/>
</dbReference>
<organism evidence="16 17">
    <name type="scientific">Alligator mississippiensis</name>
    <name type="common">American alligator</name>
    <dbReference type="NCBI Taxonomy" id="8496"/>
    <lineage>
        <taxon>Eukaryota</taxon>
        <taxon>Metazoa</taxon>
        <taxon>Chordata</taxon>
        <taxon>Craniata</taxon>
        <taxon>Vertebrata</taxon>
        <taxon>Euteleostomi</taxon>
        <taxon>Archelosauria</taxon>
        <taxon>Archosauria</taxon>
        <taxon>Crocodylia</taxon>
        <taxon>Alligatoridae</taxon>
        <taxon>Alligatorinae</taxon>
        <taxon>Alligator</taxon>
    </lineage>
</organism>
<feature type="disulfide bond" evidence="12">
    <location>
        <begin position="632"/>
        <end position="646"/>
    </location>
</feature>
<dbReference type="FunFam" id="2.170.300.10:FF:000001">
    <property type="entry name" value="Laminin subunit beta-1"/>
    <property type="match status" value="1"/>
</dbReference>
<keyword evidence="8 13" id="KW-0175">Coiled coil</keyword>
<keyword evidence="9 12" id="KW-1015">Disulfide bond</keyword>
<feature type="domain" description="Laminin EGF-like" evidence="14">
    <location>
        <begin position="546"/>
        <end position="598"/>
    </location>
</feature>
<name>A0A151MJW1_ALLMI</name>
<feature type="disulfide bond" evidence="12">
    <location>
        <begin position="466"/>
        <end position="475"/>
    </location>
</feature>
<evidence type="ECO:0000256" key="9">
    <source>
        <dbReference type="ARBA" id="ARBA00023157"/>
    </source>
</evidence>
<dbReference type="Pfam" id="PF24973">
    <property type="entry name" value="EGF_LMN_ATRN"/>
    <property type="match status" value="1"/>
</dbReference>
<dbReference type="FunFam" id="2.10.25.10:FF:000101">
    <property type="entry name" value="Laminin subunit beta 1"/>
    <property type="match status" value="1"/>
</dbReference>
<dbReference type="GO" id="GO:0043256">
    <property type="term" value="C:laminin complex"/>
    <property type="evidence" value="ECO:0007669"/>
    <property type="project" value="TreeGrafter"/>
</dbReference>
<dbReference type="FunFam" id="2.10.25.10:FF:000135">
    <property type="entry name" value="Laminin subunit beta 4"/>
    <property type="match status" value="1"/>
</dbReference>
<dbReference type="PRINTS" id="PR00011">
    <property type="entry name" value="EGFLAMININ"/>
</dbReference>
<dbReference type="Proteomes" id="UP000050525">
    <property type="component" value="Unassembled WGS sequence"/>
</dbReference>
<evidence type="ECO:0000313" key="16">
    <source>
        <dbReference type="EMBL" id="KYO24753.1"/>
    </source>
</evidence>
<dbReference type="AlphaFoldDB" id="A0A151MJW1"/>
<evidence type="ECO:0000256" key="8">
    <source>
        <dbReference type="ARBA" id="ARBA00023054"/>
    </source>
</evidence>